<feature type="transmembrane region" description="Helical" evidence="1">
    <location>
        <begin position="88"/>
        <end position="108"/>
    </location>
</feature>
<evidence type="ECO:0000313" key="2">
    <source>
        <dbReference type="EMBL" id="TGL21113.1"/>
    </source>
</evidence>
<gene>
    <name evidence="2" type="ORF">EHQ46_09205</name>
</gene>
<accession>A0ABY2M1M1</accession>
<feature type="transmembrane region" description="Helical" evidence="1">
    <location>
        <begin position="161"/>
        <end position="180"/>
    </location>
</feature>
<feature type="transmembrane region" description="Helical" evidence="1">
    <location>
        <begin position="12"/>
        <end position="41"/>
    </location>
</feature>
<keyword evidence="1" id="KW-0472">Membrane</keyword>
<keyword evidence="1" id="KW-0812">Transmembrane</keyword>
<comment type="caution">
    <text evidence="2">The sequence shown here is derived from an EMBL/GenBank/DDBJ whole genome shotgun (WGS) entry which is preliminary data.</text>
</comment>
<proteinExistence type="predicted"/>
<dbReference type="RefSeq" id="WP_135635157.1">
    <property type="nucleotide sequence ID" value="NZ_RQFU01000015.1"/>
</dbReference>
<protein>
    <submittedName>
        <fullName evidence="2">Prenyltransferase</fullName>
    </submittedName>
</protein>
<evidence type="ECO:0000313" key="3">
    <source>
        <dbReference type="Proteomes" id="UP000298200"/>
    </source>
</evidence>
<keyword evidence="1" id="KW-1133">Transmembrane helix</keyword>
<sequence length="278" mass="32779">MFQSRQTSGTFHSLLLISYASLDVVSSVFANFCFFSTLYQIPFRIPLLLYYLVSVWVLYLLDHLWDAKKEMDPIRERSKFFLRHQTKIEWLIGISFFVSSSLGIFWVWDFVFENLLFFLSFGAILLLVVKGISPVPKELLVSFFYTWGILLPFPFENNHREITFLFFLHVFANVLFTYNLDRDLDRRQNTMVFSRFLSYNGMNILLRIFLILGFFFLCFTAFSKTISYPFGLALGTSYVWLFVTTFLPYKTTTLKSLAELSYLPMFLPQIIFFFSGLP</sequence>
<feature type="transmembrane region" description="Helical" evidence="1">
    <location>
        <begin position="201"/>
        <end position="222"/>
    </location>
</feature>
<reference evidence="3" key="1">
    <citation type="journal article" date="2019" name="PLoS Negl. Trop. Dis.">
        <title>Revisiting the worldwide diversity of Leptospira species in the environment.</title>
        <authorList>
            <person name="Vincent A.T."/>
            <person name="Schiettekatte O."/>
            <person name="Bourhy P."/>
            <person name="Veyrier F.J."/>
            <person name="Picardeau M."/>
        </authorList>
    </citation>
    <scope>NUCLEOTIDE SEQUENCE [LARGE SCALE GENOMIC DNA]</scope>
    <source>
        <strain evidence="3">201800272</strain>
    </source>
</reference>
<feature type="transmembrane region" description="Helical" evidence="1">
    <location>
        <begin position="260"/>
        <end position="277"/>
    </location>
</feature>
<organism evidence="2 3">
    <name type="scientific">Leptospira yanagawae</name>
    <dbReference type="NCBI Taxonomy" id="293069"/>
    <lineage>
        <taxon>Bacteria</taxon>
        <taxon>Pseudomonadati</taxon>
        <taxon>Spirochaetota</taxon>
        <taxon>Spirochaetia</taxon>
        <taxon>Leptospirales</taxon>
        <taxon>Leptospiraceae</taxon>
        <taxon>Leptospira</taxon>
    </lineage>
</organism>
<feature type="transmembrane region" description="Helical" evidence="1">
    <location>
        <begin position="139"/>
        <end position="155"/>
    </location>
</feature>
<feature type="transmembrane region" description="Helical" evidence="1">
    <location>
        <begin position="114"/>
        <end position="132"/>
    </location>
</feature>
<keyword evidence="3" id="KW-1185">Reference proteome</keyword>
<evidence type="ECO:0000256" key="1">
    <source>
        <dbReference type="SAM" id="Phobius"/>
    </source>
</evidence>
<feature type="transmembrane region" description="Helical" evidence="1">
    <location>
        <begin position="47"/>
        <end position="67"/>
    </location>
</feature>
<dbReference type="Proteomes" id="UP000298200">
    <property type="component" value="Unassembled WGS sequence"/>
</dbReference>
<feature type="transmembrane region" description="Helical" evidence="1">
    <location>
        <begin position="228"/>
        <end position="248"/>
    </location>
</feature>
<name>A0ABY2M1M1_9LEPT</name>
<dbReference type="EMBL" id="RQFU01000015">
    <property type="protein sequence ID" value="TGL21113.1"/>
    <property type="molecule type" value="Genomic_DNA"/>
</dbReference>